<proteinExistence type="predicted"/>
<gene>
    <name evidence="2" type="ORF">RM539_04470</name>
</gene>
<evidence type="ECO:0000313" key="3">
    <source>
        <dbReference type="Proteomes" id="UP001262582"/>
    </source>
</evidence>
<dbReference type="Proteomes" id="UP001262582">
    <property type="component" value="Unassembled WGS sequence"/>
</dbReference>
<evidence type="ECO:0000313" key="2">
    <source>
        <dbReference type="EMBL" id="MDT0675838.1"/>
    </source>
</evidence>
<dbReference type="Gene3D" id="3.40.50.2000">
    <property type="entry name" value="Glycogen Phosphorylase B"/>
    <property type="match status" value="1"/>
</dbReference>
<sequence>MKVIISHPTSNQFNRALLQGLLEAGMLDEFHTAMATFPGSFLDKISAVGPFADLRRRSFESSLSSFTHTSPWKEVGRMAALKLGMESLIRHENGVFSVDAVYANQDRKVATRIKPETRKKIDAVYAYEDGAWFSFKEAQNRSLRCFYDLPIGYWRTARKLLNAEQERWPEWASTLTGLKDSEAKLKRKDEELAMADRIFVASSFTAKTLKDYPGNLAPVDIIPYGFPAPVENRKYDNLENRKRLKLLFVGGLSQRKGIADVFAAVEGLESYVSLTVLGNKATNECPALDKALAKHSWIPSLPHAEVLRLMQEHDVLLFPSLFEGFGMVITEAMSQGTPVITTDRTAGPDLITHNENGWLIKAGSTGALRQAIEEIITKPEQITAVGKAAIETARLRPWAVYGRELAQAIKNS</sequence>
<protein>
    <submittedName>
        <fullName evidence="2">Glycosyltransferase family 4 protein</fullName>
        <ecNumber evidence="2">2.4.-.-</ecNumber>
    </submittedName>
</protein>
<reference evidence="2 3" key="1">
    <citation type="submission" date="2023-09" db="EMBL/GenBank/DDBJ databases">
        <authorList>
            <person name="Rey-Velasco X."/>
        </authorList>
    </citation>
    <scope>NUCLEOTIDE SEQUENCE [LARGE SCALE GENOMIC DNA]</scope>
    <source>
        <strain evidence="2 3">F117</strain>
    </source>
</reference>
<keyword evidence="2" id="KW-0328">Glycosyltransferase</keyword>
<accession>A0ABU3D2S6</accession>
<dbReference type="GO" id="GO:0016757">
    <property type="term" value="F:glycosyltransferase activity"/>
    <property type="evidence" value="ECO:0007669"/>
    <property type="project" value="UniProtKB-KW"/>
</dbReference>
<keyword evidence="3" id="KW-1185">Reference proteome</keyword>
<keyword evidence="2" id="KW-0808">Transferase</keyword>
<dbReference type="RefSeq" id="WP_311502232.1">
    <property type="nucleotide sequence ID" value="NZ_JAVRHK010000002.1"/>
</dbReference>
<organism evidence="2 3">
    <name type="scientific">Autumnicola musiva</name>
    <dbReference type="NCBI Taxonomy" id="3075589"/>
    <lineage>
        <taxon>Bacteria</taxon>
        <taxon>Pseudomonadati</taxon>
        <taxon>Bacteroidota</taxon>
        <taxon>Flavobacteriia</taxon>
        <taxon>Flavobacteriales</taxon>
        <taxon>Flavobacteriaceae</taxon>
        <taxon>Autumnicola</taxon>
    </lineage>
</organism>
<dbReference type="CDD" id="cd03801">
    <property type="entry name" value="GT4_PimA-like"/>
    <property type="match status" value="1"/>
</dbReference>
<dbReference type="EMBL" id="JAVRHK010000002">
    <property type="protein sequence ID" value="MDT0675838.1"/>
    <property type="molecule type" value="Genomic_DNA"/>
</dbReference>
<name>A0ABU3D2S6_9FLAO</name>
<dbReference type="SUPFAM" id="SSF53756">
    <property type="entry name" value="UDP-Glycosyltransferase/glycogen phosphorylase"/>
    <property type="match status" value="1"/>
</dbReference>
<dbReference type="PANTHER" id="PTHR12526">
    <property type="entry name" value="GLYCOSYLTRANSFERASE"/>
    <property type="match status" value="1"/>
</dbReference>
<dbReference type="EC" id="2.4.-.-" evidence="2"/>
<dbReference type="Pfam" id="PF00534">
    <property type="entry name" value="Glycos_transf_1"/>
    <property type="match status" value="1"/>
</dbReference>
<evidence type="ECO:0000259" key="1">
    <source>
        <dbReference type="Pfam" id="PF00534"/>
    </source>
</evidence>
<comment type="caution">
    <text evidence="2">The sequence shown here is derived from an EMBL/GenBank/DDBJ whole genome shotgun (WGS) entry which is preliminary data.</text>
</comment>
<dbReference type="InterPro" id="IPR001296">
    <property type="entry name" value="Glyco_trans_1"/>
</dbReference>
<feature type="domain" description="Glycosyl transferase family 1" evidence="1">
    <location>
        <begin position="236"/>
        <end position="390"/>
    </location>
</feature>